<evidence type="ECO:0000313" key="1">
    <source>
        <dbReference type="EMBL" id="CAD8640193.1"/>
    </source>
</evidence>
<dbReference type="EMBL" id="HBEZ01032204">
    <property type="protein sequence ID" value="CAD8640193.1"/>
    <property type="molecule type" value="Transcribed_RNA"/>
</dbReference>
<accession>A0A7S0QNI8</accession>
<gene>
    <name evidence="1" type="ORF">CCUR1050_LOCUS17877</name>
</gene>
<proteinExistence type="predicted"/>
<name>A0A7S0QNI8_9CRYP</name>
<organism evidence="1">
    <name type="scientific">Cryptomonas curvata</name>
    <dbReference type="NCBI Taxonomy" id="233186"/>
    <lineage>
        <taxon>Eukaryota</taxon>
        <taxon>Cryptophyceae</taxon>
        <taxon>Cryptomonadales</taxon>
        <taxon>Cryptomonadaceae</taxon>
        <taxon>Cryptomonas</taxon>
    </lineage>
</organism>
<reference evidence="1" key="1">
    <citation type="submission" date="2021-01" db="EMBL/GenBank/DDBJ databases">
        <authorList>
            <person name="Corre E."/>
            <person name="Pelletier E."/>
            <person name="Niang G."/>
            <person name="Scheremetjew M."/>
            <person name="Finn R."/>
            <person name="Kale V."/>
            <person name="Holt S."/>
            <person name="Cochrane G."/>
            <person name="Meng A."/>
            <person name="Brown T."/>
            <person name="Cohen L."/>
        </authorList>
    </citation>
    <scope>NUCLEOTIDE SEQUENCE</scope>
    <source>
        <strain evidence="1">CCAP979/52</strain>
    </source>
</reference>
<protein>
    <submittedName>
        <fullName evidence="1">Uncharacterized protein</fullName>
    </submittedName>
</protein>
<dbReference type="AlphaFoldDB" id="A0A7S0QNI8"/>
<sequence>MLSSLSENELLRLIRISSLSENDVRLRRLQFRSNASLSNEFLSQELLGARSNETREHSSIIYQAVSAKLSETRGVRCWPWKGCLNSRMGGLCKKCLIVSGL</sequence>